<dbReference type="AlphaFoldDB" id="A0A2K9NTX5"/>
<accession>A0A2K9NTX5</accession>
<proteinExistence type="predicted"/>
<dbReference type="Pfam" id="PF12680">
    <property type="entry name" value="SnoaL_2"/>
    <property type="match status" value="1"/>
</dbReference>
<dbReference type="InterPro" id="IPR032710">
    <property type="entry name" value="NTF2-like_dom_sf"/>
</dbReference>
<gene>
    <name evidence="1" type="ORF">C0V70_12720</name>
</gene>
<evidence type="ECO:0000313" key="2">
    <source>
        <dbReference type="Proteomes" id="UP000235584"/>
    </source>
</evidence>
<dbReference type="InterPro" id="IPR037401">
    <property type="entry name" value="SnoaL-like"/>
</dbReference>
<dbReference type="KEGG" id="bsto:C0V70_12720"/>
<protein>
    <submittedName>
        <fullName evidence="1">Uncharacterized protein</fullName>
    </submittedName>
</protein>
<dbReference type="SUPFAM" id="SSF54427">
    <property type="entry name" value="NTF2-like"/>
    <property type="match status" value="1"/>
</dbReference>
<name>A0A2K9NTX5_BACTC</name>
<dbReference type="RefSeq" id="WP_102244239.1">
    <property type="nucleotide sequence ID" value="NZ_CP025704.1"/>
</dbReference>
<keyword evidence="2" id="KW-1185">Reference proteome</keyword>
<sequence length="170" mass="19285">MKKVSLIVAVCVLAVSNFSFAQEVVRGSNNPESLFTSPDPKLHANKQVVYHIIRDLLEANHWDLAEKYLSKEYLQYNPNAASGRDSVVNYFTKVRKVKPSAIPEKIEQYKVVSVVAEGDLVTVAFARTVKDEKNPKNDYTTTWFDMWRIKDGKAVEHWDSALKGEAPNLK</sequence>
<dbReference type="Gene3D" id="3.10.450.50">
    <property type="match status" value="1"/>
</dbReference>
<dbReference type="Proteomes" id="UP000235584">
    <property type="component" value="Chromosome"/>
</dbReference>
<dbReference type="EMBL" id="CP025704">
    <property type="protein sequence ID" value="AUN98948.1"/>
    <property type="molecule type" value="Genomic_DNA"/>
</dbReference>
<organism evidence="1 2">
    <name type="scientific">Bacteriovorax stolpii</name>
    <name type="common">Bdellovibrio stolpii</name>
    <dbReference type="NCBI Taxonomy" id="960"/>
    <lineage>
        <taxon>Bacteria</taxon>
        <taxon>Pseudomonadati</taxon>
        <taxon>Bdellovibrionota</taxon>
        <taxon>Bacteriovoracia</taxon>
        <taxon>Bacteriovoracales</taxon>
        <taxon>Bacteriovoracaceae</taxon>
        <taxon>Bacteriovorax</taxon>
    </lineage>
</organism>
<reference evidence="1 2" key="1">
    <citation type="submission" date="2018-01" db="EMBL/GenBank/DDBJ databases">
        <title>Complete genome sequence of Bacteriovorax stolpii DSM12778.</title>
        <authorList>
            <person name="Tang B."/>
            <person name="Chang J."/>
        </authorList>
    </citation>
    <scope>NUCLEOTIDE SEQUENCE [LARGE SCALE GENOMIC DNA]</scope>
    <source>
        <strain evidence="1 2">DSM 12778</strain>
    </source>
</reference>
<evidence type="ECO:0000313" key="1">
    <source>
        <dbReference type="EMBL" id="AUN98948.1"/>
    </source>
</evidence>